<dbReference type="GeneID" id="17358149"/>
<evidence type="ECO:0000313" key="9">
    <source>
        <dbReference type="Proteomes" id="UP000008141"/>
    </source>
</evidence>
<gene>
    <name evidence="8" type="ORF">CHLNCDRAFT_140752</name>
</gene>
<feature type="compositionally biased region" description="Gly residues" evidence="6">
    <location>
        <begin position="739"/>
        <end position="750"/>
    </location>
</feature>
<evidence type="ECO:0000256" key="5">
    <source>
        <dbReference type="SAM" id="Coils"/>
    </source>
</evidence>
<keyword evidence="4" id="KW-0653">Protein transport</keyword>
<keyword evidence="2" id="KW-0813">Transport</keyword>
<dbReference type="GO" id="GO:0070939">
    <property type="term" value="C:Dsl1/NZR complex"/>
    <property type="evidence" value="ECO:0007669"/>
    <property type="project" value="TreeGrafter"/>
</dbReference>
<feature type="compositionally biased region" description="Pro residues" evidence="6">
    <location>
        <begin position="56"/>
        <end position="72"/>
    </location>
</feature>
<evidence type="ECO:0000256" key="4">
    <source>
        <dbReference type="ARBA" id="ARBA00022927"/>
    </source>
</evidence>
<keyword evidence="9" id="KW-1185">Reference proteome</keyword>
<dbReference type="STRING" id="554065.E1Z645"/>
<feature type="region of interest" description="Disordered" evidence="6">
    <location>
        <begin position="738"/>
        <end position="768"/>
    </location>
</feature>
<dbReference type="PANTHER" id="PTHR15922:SF2">
    <property type="entry name" value="NBAS SUBUNIT OF NRZ TETHERING COMPLEX"/>
    <property type="match status" value="1"/>
</dbReference>
<dbReference type="GO" id="GO:0015031">
    <property type="term" value="P:protein transport"/>
    <property type="evidence" value="ECO:0007669"/>
    <property type="project" value="UniProtKB-KW"/>
</dbReference>
<feature type="region of interest" description="Disordered" evidence="6">
    <location>
        <begin position="897"/>
        <end position="956"/>
    </location>
</feature>
<sequence>MDPAGHGQRDGDVDQLQQQVEQCLERVEPSASEQRELLQRGLQLTGQALRLDEAPTGPPGPPGDSRGSPPPGGAGLDTDRPRWFRAARLRLLQHLDRLDTVLALNNDAWNPAAFASLRDCTIAEAAAALASAGRLAALPLLLQRHPRALLPSVLEVLTAIPETLDPKQYAPLLRQVASLQQPPALARPADSVESAETAAELREHSQYALLLATEPMCAAGGGWHPPTQRQLANWACERAQQLDAVTGQLPHAATLLEAAQAALHFGEAGIASLLAAVQELLSLVKLAASRQEGGSSSSSTWRTGLRQYGALGPQQRLALLLGLLGSGDTLASDLSLHVVPFLARLHSGGSSDEAADPQVVLRQALEGEAARRLSWTVRVIQCEARQRAAFASAAQLAKTAAACCYACTASDAWELMSSMLKAAREAVRGDEELEEEEQEAAEEALELVRGHVTTARLLTKHGLTTPVSMVRDADRGAALRLLRTLLARVSRTKNTESRWVDMWMDLRTIQEHGFTQLSEEVVRTEFCRALLRVGQYRLCKTYLQGLPAEAAEQVVLAAAKEVFLSASSLADKAVKQAKECLALLPDSAAGQEQLGAIAAGEQLKQLGLDLPPLQLQQLREQAASGGGKLVGDHPQLAAADSAKLMQVAAALGIRQQPEPLLLRAAEAAHASGNRARTRGLLLQLAAMQYRPAWQLAAAVAAERGCAGSTQLRLLVFALASAPAEQLFSLLEQWEAADSGSGGSGNGGGGWELAPIATPAAGGGPSGLQEAQRGQQLWLAQQLKQHFLRLGSVGVGSGSAGWDDAAAALGCLQALGPRGLALWERLLQEEAQRPLAHQQRRRALLLGLTAAGLQALQPADLDLSALDPALDAAEARLEASPAELLRLVQQKQQQQQEQQQAATAAVPGLAGDKQQQQLLQQSASSDGEQGLARSETASEAGEAASSSEASATPPPKGAGIAAISPAYMATAAAAAAAERFRDLLDSAAAAQQLQGLLPGVDAAASLSGGPASRRRLVLQLAAAAGMPPSLRAAGAGVPPSPSPSPSPAALPSPARRQSTAWGTPSPSCSSSAAVRRMPSRKKSEAWGSPGPEDEPKPAATALAASSSNAGGAARWQLDAAAAAGTMQQALLLAAKCEVPAWEVHLAFAESLLVHNQRLWEQQQPGVTMQQLLEASLAVLHPGPQQAGVTPEWLLDASLEVLLAGAQPAAALLGVLLRSVWRASSSSCPRHLALCLQLAHRSAAALAAAAADGGGGQRWQQAAAVLAACHAAVEQLLQAAPGLDAKLFLHPVVQQLAASLPGCSADSEGSSQQPRGQHSQPVSSQALNWQLLAYASGSNAAHLASAVEMLARQCNGLAAAAQSAPAAEADGGSSGGCGAGYPSSGSTVFMALFCRSTSQQCAARGGLDAAAVQQSLECLRRMSPAHAAAAAAFAAAGGPCPLPLPPGREQPVAVALLEQQQAQVLAAALQVLDGSSMAEPAGTAGVDPHLQQQIEQLRQQHALLAAKGCIAAACPDASRAQLAAAREAAEAVQRAALVAAAAPGSEGGSRGEEGPSSALDSCLQQLLTTGTPAPAVLRVAAVLEALQQQPSQAPPEADALLAQPVAAAAAQQAASAAAAAEVAAALGAMSGLPSSGTPQEQQLSPGDAVQNLFALLRSLHSAAASEADEGGSGSPAAAAAAVAQAVAAMRLLVWQQLQRKAASYDGSGGAAASEAHVQVLELLGSVGSSGMWPGWAPHDLPAVEAGPGGDEGGGAGGGFSHRQVLLFTRTAAALALEWQAAMQECRLSAADFGSAESAEAALLRLAAAAEEAQQLRLLLRLLAEVLDGAFPAAAAARSEAAAAAEGAGESGSSSPAASPGAAASAGAAVVPLHRVWSTCLRMLLPLGDLAGVLAALDDHSAQQAQRQQRQQGQQEQEQGGGLQAAGMPRALVSEAEAAALLEAADAAQGVAAAAALALLLPYTRLQLERWQLLVQACASAGSTAADLAAALPALAPLLLLLVQRQPGLLVDLVGGRQQQQFKLLVGAALLQQQREPSYGVSLGGSSLTLRMAVAAAAAAVLTAARQHTAAAWLAMQACSTPRLLQVLDSGSRVLQQLLCSCSAGGAAAAGALAAARRLAAAGGDAQLAVPQAAAALLQALPEQCAEALCQLTSDLQLAH</sequence>
<feature type="compositionally biased region" description="Low complexity" evidence="6">
    <location>
        <begin position="1901"/>
        <end position="1915"/>
    </location>
</feature>
<dbReference type="PANTHER" id="PTHR15922">
    <property type="entry name" value="NEUROBLASTOMA-AMPLIFIED SEQUENCE"/>
    <property type="match status" value="1"/>
</dbReference>
<evidence type="ECO:0000256" key="6">
    <source>
        <dbReference type="SAM" id="MobiDB-lite"/>
    </source>
</evidence>
<feature type="region of interest" description="Disordered" evidence="6">
    <location>
        <begin position="42"/>
        <end position="80"/>
    </location>
</feature>
<reference evidence="8 9" key="1">
    <citation type="journal article" date="2010" name="Plant Cell">
        <title>The Chlorella variabilis NC64A genome reveals adaptation to photosymbiosis, coevolution with viruses, and cryptic sex.</title>
        <authorList>
            <person name="Blanc G."/>
            <person name="Duncan G."/>
            <person name="Agarkova I."/>
            <person name="Borodovsky M."/>
            <person name="Gurnon J."/>
            <person name="Kuo A."/>
            <person name="Lindquist E."/>
            <person name="Lucas S."/>
            <person name="Pangilinan J."/>
            <person name="Polle J."/>
            <person name="Salamov A."/>
            <person name="Terry A."/>
            <person name="Yamada T."/>
            <person name="Dunigan D.D."/>
            <person name="Grigoriev I.V."/>
            <person name="Claverie J.M."/>
            <person name="Van Etten J.L."/>
        </authorList>
    </citation>
    <scope>NUCLEOTIDE SEQUENCE [LARGE SCALE GENOMIC DNA]</scope>
    <source>
        <strain evidence="8 9">NC64A</strain>
    </source>
</reference>
<dbReference type="eggNOG" id="KOG1797">
    <property type="taxonomic scope" value="Eukaryota"/>
</dbReference>
<feature type="domain" description="Sec39" evidence="7">
    <location>
        <begin position="126"/>
        <end position="591"/>
    </location>
</feature>
<feature type="compositionally biased region" description="Polar residues" evidence="6">
    <location>
        <begin position="1054"/>
        <end position="1071"/>
    </location>
</feature>
<evidence type="ECO:0000256" key="1">
    <source>
        <dbReference type="ARBA" id="ARBA00004240"/>
    </source>
</evidence>
<evidence type="ECO:0000313" key="8">
    <source>
        <dbReference type="EMBL" id="EFN58583.1"/>
    </source>
</evidence>
<feature type="region of interest" description="Disordered" evidence="6">
    <location>
        <begin position="1901"/>
        <end position="1923"/>
    </location>
</feature>
<keyword evidence="3" id="KW-0256">Endoplasmic reticulum</keyword>
<dbReference type="InterPro" id="IPR013244">
    <property type="entry name" value="Sec39_domain"/>
</dbReference>
<dbReference type="InParanoid" id="E1Z645"/>
<dbReference type="OMA" id="RWVVGEC"/>
<evidence type="ECO:0000259" key="7">
    <source>
        <dbReference type="Pfam" id="PF08314"/>
    </source>
</evidence>
<accession>E1Z645</accession>
<feature type="compositionally biased region" description="Low complexity" evidence="6">
    <location>
        <begin position="933"/>
        <end position="950"/>
    </location>
</feature>
<dbReference type="GO" id="GO:0006890">
    <property type="term" value="P:retrograde vesicle-mediated transport, Golgi to endoplasmic reticulum"/>
    <property type="evidence" value="ECO:0007669"/>
    <property type="project" value="InterPro"/>
</dbReference>
<dbReference type="OrthoDB" id="19988at2759"/>
<dbReference type="KEGG" id="cvr:CHLNCDRAFT_140752"/>
<proteinExistence type="predicted"/>
<feature type="coiled-coil region" evidence="5">
    <location>
        <begin position="419"/>
        <end position="446"/>
    </location>
</feature>
<organism evidence="9">
    <name type="scientific">Chlorella variabilis</name>
    <name type="common">Green alga</name>
    <dbReference type="NCBI Taxonomy" id="554065"/>
    <lineage>
        <taxon>Eukaryota</taxon>
        <taxon>Viridiplantae</taxon>
        <taxon>Chlorophyta</taxon>
        <taxon>core chlorophytes</taxon>
        <taxon>Trebouxiophyceae</taxon>
        <taxon>Chlorellales</taxon>
        <taxon>Chlorellaceae</taxon>
        <taxon>Chlorella clade</taxon>
        <taxon>Chlorella</taxon>
    </lineage>
</organism>
<dbReference type="Proteomes" id="UP000008141">
    <property type="component" value="Unassembled WGS sequence"/>
</dbReference>
<evidence type="ECO:0000256" key="2">
    <source>
        <dbReference type="ARBA" id="ARBA00022448"/>
    </source>
</evidence>
<dbReference type="EMBL" id="GL433837">
    <property type="protein sequence ID" value="EFN58583.1"/>
    <property type="molecule type" value="Genomic_DNA"/>
</dbReference>
<dbReference type="RefSeq" id="XP_005850685.1">
    <property type="nucleotide sequence ID" value="XM_005850623.1"/>
</dbReference>
<dbReference type="Pfam" id="PF08314">
    <property type="entry name" value="Sec39"/>
    <property type="match status" value="1"/>
</dbReference>
<protein>
    <recommendedName>
        <fullName evidence="7">Sec39 domain-containing protein</fullName>
    </recommendedName>
</protein>
<dbReference type="GO" id="GO:0000149">
    <property type="term" value="F:SNARE binding"/>
    <property type="evidence" value="ECO:0007669"/>
    <property type="project" value="TreeGrafter"/>
</dbReference>
<name>E1Z645_CHLVA</name>
<feature type="region of interest" description="Disordered" evidence="6">
    <location>
        <begin position="1030"/>
        <end position="1104"/>
    </location>
</feature>
<evidence type="ECO:0000256" key="3">
    <source>
        <dbReference type="ARBA" id="ARBA00022824"/>
    </source>
</evidence>
<feature type="compositionally biased region" description="Pro residues" evidence="6">
    <location>
        <begin position="1037"/>
        <end position="1049"/>
    </location>
</feature>
<comment type="subcellular location">
    <subcellularLocation>
        <location evidence="1">Endoplasmic reticulum</location>
    </subcellularLocation>
</comment>
<keyword evidence="5" id="KW-0175">Coiled coil</keyword>